<dbReference type="Pfam" id="PF13384">
    <property type="entry name" value="HTH_23"/>
    <property type="match status" value="1"/>
</dbReference>
<dbReference type="GO" id="GO:0004674">
    <property type="term" value="F:protein serine/threonine kinase activity"/>
    <property type="evidence" value="ECO:0007669"/>
    <property type="project" value="UniProtKB-EC"/>
</dbReference>
<keyword evidence="5" id="KW-0614">Plasmid</keyword>
<evidence type="ECO:0000259" key="4">
    <source>
        <dbReference type="PROSITE" id="PS50043"/>
    </source>
</evidence>
<keyword evidence="3" id="KW-0804">Transcription</keyword>
<dbReference type="SUPFAM" id="SSF46689">
    <property type="entry name" value="Homeodomain-like"/>
    <property type="match status" value="1"/>
</dbReference>
<reference evidence="5 6" key="1">
    <citation type="journal article" date="2011" name="J. Bacteriol.">
        <title>Complete genome sequence of the type strain Cupriavidus necator N-1.</title>
        <authorList>
            <person name="Poehlein A."/>
            <person name="Kusian B."/>
            <person name="Friedrich B."/>
            <person name="Daniel R."/>
            <person name="Bowien B."/>
        </authorList>
    </citation>
    <scope>NUCLEOTIDE SEQUENCE [LARGE SCALE GENOMIC DNA]</scope>
    <source>
        <strain evidence="6">ATCC 43291 / DSM 13513 / CCUG 52238 / LMG 8453 / N-1</strain>
        <plasmid evidence="5 6">pBB1</plasmid>
    </source>
</reference>
<feature type="domain" description="HTH luxR-type" evidence="4">
    <location>
        <begin position="1226"/>
        <end position="1291"/>
    </location>
</feature>
<dbReference type="Gene3D" id="1.25.40.10">
    <property type="entry name" value="Tetratricopeptide repeat domain"/>
    <property type="match status" value="1"/>
</dbReference>
<evidence type="ECO:0000313" key="5">
    <source>
        <dbReference type="EMBL" id="AEI82525.1"/>
    </source>
</evidence>
<dbReference type="InterPro" id="IPR016032">
    <property type="entry name" value="Sig_transdc_resp-reg_C-effctor"/>
</dbReference>
<dbReference type="SUPFAM" id="SSF48452">
    <property type="entry name" value="TPR-like"/>
    <property type="match status" value="1"/>
</dbReference>
<dbReference type="Pfam" id="PF25873">
    <property type="entry name" value="WHD_MalT"/>
    <property type="match status" value="1"/>
</dbReference>
<evidence type="ECO:0000313" key="6">
    <source>
        <dbReference type="Proteomes" id="UP000006798"/>
    </source>
</evidence>
<dbReference type="InterPro" id="IPR011990">
    <property type="entry name" value="TPR-like_helical_dom_sf"/>
</dbReference>
<dbReference type="HOGENOM" id="CLU_006325_3_1_4"/>
<protein>
    <submittedName>
        <fullName evidence="5">Serine/threonine-protein kinase PknK</fullName>
        <ecNumber evidence="5">2.7.11.1</ecNumber>
    </submittedName>
</protein>
<dbReference type="PROSITE" id="PS50043">
    <property type="entry name" value="HTH_LUXR_2"/>
    <property type="match status" value="1"/>
</dbReference>
<geneLocation type="plasmid" evidence="5 6">
    <name>pBB1</name>
</geneLocation>
<keyword evidence="1" id="KW-0805">Transcription regulation</keyword>
<dbReference type="SUPFAM" id="SSF46894">
    <property type="entry name" value="C-terminal effector domain of the bipartite response regulators"/>
    <property type="match status" value="1"/>
</dbReference>
<dbReference type="KEGG" id="cnc:CNE_BB1p11170"/>
<dbReference type="EC" id="2.7.11.1" evidence="5"/>
<dbReference type="CDD" id="cd06170">
    <property type="entry name" value="LuxR_C_like"/>
    <property type="match status" value="1"/>
</dbReference>
<dbReference type="Proteomes" id="UP000006798">
    <property type="component" value="Plasmid pBB1"/>
</dbReference>
<proteinExistence type="predicted"/>
<dbReference type="InterPro" id="IPR027417">
    <property type="entry name" value="P-loop_NTPase"/>
</dbReference>
<dbReference type="Pfam" id="PF00196">
    <property type="entry name" value="GerE"/>
    <property type="match status" value="1"/>
</dbReference>
<name>F8GUX1_CUPNN</name>
<dbReference type="Pfam" id="PF17874">
    <property type="entry name" value="TPR_MalT"/>
    <property type="match status" value="1"/>
</dbReference>
<dbReference type="PANTHER" id="PTHR44688">
    <property type="entry name" value="DNA-BINDING TRANSCRIPTIONAL ACTIVATOR DEVR_DOSR"/>
    <property type="match status" value="1"/>
</dbReference>
<dbReference type="InterPro" id="IPR009057">
    <property type="entry name" value="Homeodomain-like_sf"/>
</dbReference>
<dbReference type="Gene3D" id="3.40.50.300">
    <property type="entry name" value="P-loop containing nucleotide triphosphate hydrolases"/>
    <property type="match status" value="1"/>
</dbReference>
<dbReference type="EMBL" id="CP002879">
    <property type="protein sequence ID" value="AEI82525.1"/>
    <property type="molecule type" value="Genomic_DNA"/>
</dbReference>
<evidence type="ECO:0000256" key="2">
    <source>
        <dbReference type="ARBA" id="ARBA00023125"/>
    </source>
</evidence>
<keyword evidence="2" id="KW-0238">DNA-binding</keyword>
<dbReference type="InterPro" id="IPR059106">
    <property type="entry name" value="WHD_MalT"/>
</dbReference>
<dbReference type="Gene3D" id="1.10.10.10">
    <property type="entry name" value="Winged helix-like DNA-binding domain superfamily/Winged helix DNA-binding domain"/>
    <property type="match status" value="1"/>
</dbReference>
<sequence>MRFACHIVLTDTERAELEALAAAGSGNARLAQRARMILLAAAGWQNKDIAAEVGVGRVQVARWRDRYAVSRLAGIERDLPRGAPPVRMDVARLVALARDAEPGTLSARQLAAELGVSSACVSRHWRASGLPARPDRTAAAALLSGTADKLHAAEIVGLYLAAPEHAVAVAMEAGAPAGKPAFAVANQRNSAAFRRTMGVSFLTTLKMLDAASAPDSDAGRVGGWLAFLRRLAPHAPPGRQLLILADNPLSHEHPKVQEVLAGQRWTVRFVAGHAAWLRGVQALLRESSGGLPASVAQVLAAVGQHEARRPFDWVRGADAAPHCEVDVVGLVEPVDAADLAPAGHAWPMIGRGRAQAPIQPSPPPRATAQPVLSLVSHPAAPRVRPRTVEAVASAKLLPPRHVRKLLPRERLMSRLLDARRQRCVVIQGQAGAGKTSALMVWRKGLISLGFDVSWLALGVEDNAPARFFECLLASLAEADPAIARNAAALTGTGQDDNAIEHWVITLVQTLDQRERELVLMIDDLHHLTDTRIFRALQRLLDYAPPKLHLAFSSRSALPLALEALRAQRLLTELDMHDLRFTPEESARFLHDQVGAVSTRDAAALHALTDGWVAGLQLFAVELRKRQGGDYPFARARDPHMFAAYFEREVLGLMASDDLAMLTRMAVCPHFCANLCAAMPGETDTPSRIAARLARLESDNQFITQVGSGDSEAWYRIHPLLRETLLARLEPADNGRIGDPDIACVTTEARALHAAAWSWFDRRGQLGDAVYHAVRAGEAAAAAAMVESSGHDLLKSGDLTQLLTLMRRLPDDQVQSRFGLLALVAFLRLYMRDVDGLEQSLERLAVLCDRTDTVHPYVVCLLRAGRAVQLDDIDTIIGMLPELWAIPPQADDLWWTCRSNVLSWYFLLRGEYKEARRLQSDTERRSNVPRSSMFGRYITAMSLAMEGEIQHAAKSAREVLREAERRGPAFLGLTCMAAGLLADILYELNDYDSACELLEPRIAMLERVSLPDVVLRAFTVLSRAYWLTGRRAQATACLDRLEAYAVRYRIDRLLAEALLLRLSRHLQLGETERANAVLRRVQQLAQRYAGQPGTVAAHVARIAAQAGIEMLLHTHDYANAAARLEARLILESEAGPARSATLWLQTALARHAAGNSAGARAALVRALRTGHGSGLTRTLLDATAGAAPSFAALIGEGLDDPVLAFYARRLLTAAITAAPAPPGTSAQAGAIAMLSEREREVLGLLAQAMSNKKIASVLNVSPETVKWHLKNIYVKLGVNGRGRAAARLRDLAPSQPGSALAA</sequence>
<dbReference type="PANTHER" id="PTHR44688:SF16">
    <property type="entry name" value="DNA-BINDING TRANSCRIPTIONAL ACTIVATOR DEVR_DOSR"/>
    <property type="match status" value="1"/>
</dbReference>
<organism evidence="5 6">
    <name type="scientific">Cupriavidus necator (strain ATCC 43291 / DSM 13513 / CCUG 52238 / LMG 8453 / N-1)</name>
    <name type="common">Ralstonia eutropha</name>
    <dbReference type="NCBI Taxonomy" id="1042878"/>
    <lineage>
        <taxon>Bacteria</taxon>
        <taxon>Pseudomonadati</taxon>
        <taxon>Pseudomonadota</taxon>
        <taxon>Betaproteobacteria</taxon>
        <taxon>Burkholderiales</taxon>
        <taxon>Burkholderiaceae</taxon>
        <taxon>Cupriavidus</taxon>
    </lineage>
</organism>
<keyword evidence="5" id="KW-0418">Kinase</keyword>
<dbReference type="GO" id="GO:0006355">
    <property type="term" value="P:regulation of DNA-templated transcription"/>
    <property type="evidence" value="ECO:0007669"/>
    <property type="project" value="InterPro"/>
</dbReference>
<accession>F8GUX1</accession>
<dbReference type="SMART" id="SM00421">
    <property type="entry name" value="HTH_LUXR"/>
    <property type="match status" value="1"/>
</dbReference>
<evidence type="ECO:0000256" key="3">
    <source>
        <dbReference type="ARBA" id="ARBA00023163"/>
    </source>
</evidence>
<dbReference type="InterPro" id="IPR036388">
    <property type="entry name" value="WH-like_DNA-bd_sf"/>
</dbReference>
<evidence type="ECO:0000256" key="1">
    <source>
        <dbReference type="ARBA" id="ARBA00023015"/>
    </source>
</evidence>
<gene>
    <name evidence="5" type="primary">pknK2</name>
    <name evidence="5" type="ordered locus">CNE_BB1p11170</name>
</gene>
<keyword evidence="5" id="KW-0808">Transferase</keyword>
<dbReference type="InterPro" id="IPR000792">
    <property type="entry name" value="Tscrpt_reg_LuxR_C"/>
</dbReference>
<dbReference type="PRINTS" id="PR00038">
    <property type="entry name" value="HTHLUXR"/>
</dbReference>
<dbReference type="InterPro" id="IPR041617">
    <property type="entry name" value="TPR_MalT"/>
</dbReference>
<dbReference type="RefSeq" id="WP_013959557.1">
    <property type="nucleotide sequence ID" value="NC_015727.1"/>
</dbReference>
<dbReference type="GO" id="GO:0003677">
    <property type="term" value="F:DNA binding"/>
    <property type="evidence" value="ECO:0007669"/>
    <property type="project" value="UniProtKB-KW"/>
</dbReference>
<dbReference type="GeneID" id="34311674"/>
<dbReference type="SUPFAM" id="SSF52540">
    <property type="entry name" value="P-loop containing nucleoside triphosphate hydrolases"/>
    <property type="match status" value="1"/>
</dbReference>